<reference evidence="8" key="1">
    <citation type="submission" date="2021-04" db="EMBL/GenBank/DDBJ databases">
        <title>Oceanospirillales bacteria with DddD are important DMSP degraders in coastal seawater.</title>
        <authorList>
            <person name="Liu J."/>
        </authorList>
    </citation>
    <scope>NUCLEOTIDE SEQUENCE</scope>
    <source>
        <strain evidence="8">GY6</strain>
    </source>
</reference>
<dbReference type="EMBL" id="CP073344">
    <property type="protein sequence ID" value="UTW03072.1"/>
    <property type="molecule type" value="Genomic_DNA"/>
</dbReference>
<keyword evidence="3" id="KW-0408">Iron</keyword>
<keyword evidence="1" id="KW-0001">2Fe-2S</keyword>
<gene>
    <name evidence="8" type="ORF">KDX31_17360</name>
</gene>
<feature type="domain" description="Rieske" evidence="7">
    <location>
        <begin position="4"/>
        <end position="99"/>
    </location>
</feature>
<evidence type="ECO:0000313" key="9">
    <source>
        <dbReference type="Proteomes" id="UP001059950"/>
    </source>
</evidence>
<organism evidence="8 9">
    <name type="scientific">Amphritea atlantica</name>
    <dbReference type="NCBI Taxonomy" id="355243"/>
    <lineage>
        <taxon>Bacteria</taxon>
        <taxon>Pseudomonadati</taxon>
        <taxon>Pseudomonadota</taxon>
        <taxon>Gammaproteobacteria</taxon>
        <taxon>Oceanospirillales</taxon>
        <taxon>Oceanospirillaceae</taxon>
        <taxon>Amphritea</taxon>
    </lineage>
</organism>
<dbReference type="PROSITE" id="PS51296">
    <property type="entry name" value="RIESKE"/>
    <property type="match status" value="1"/>
</dbReference>
<keyword evidence="2" id="KW-0479">Metal-binding</keyword>
<comment type="cofactor">
    <cofactor evidence="5">
        <name>[2Fe-2S] cluster</name>
        <dbReference type="ChEBI" id="CHEBI:190135"/>
    </cofactor>
</comment>
<keyword evidence="9" id="KW-1185">Reference proteome</keyword>
<dbReference type="Gene3D" id="2.102.10.10">
    <property type="entry name" value="Rieske [2Fe-2S] iron-sulphur domain"/>
    <property type="match status" value="1"/>
</dbReference>
<comment type="similarity">
    <text evidence="6">Belongs to the bacterial ring-hydroxylating dioxygenase ferredoxin component family.</text>
</comment>
<dbReference type="InterPro" id="IPR036922">
    <property type="entry name" value="Rieske_2Fe-2S_sf"/>
</dbReference>
<sequence>MIKRYKLSPEQVPAENQRSYVEYQGRGVTLFNIDGQLHAIDDSCPHQGASLYGGRLEKETIQCCAHGLRFNLRTGYMLNSKHVKLSRFNVEKTDGRVFIIFPEET</sequence>
<evidence type="ECO:0000256" key="6">
    <source>
        <dbReference type="ARBA" id="ARBA00038001"/>
    </source>
</evidence>
<dbReference type="SUPFAM" id="SSF50022">
    <property type="entry name" value="ISP domain"/>
    <property type="match status" value="1"/>
</dbReference>
<protein>
    <submittedName>
        <fullName evidence="8">Rieske 2Fe-2S domain-containing protein</fullName>
    </submittedName>
</protein>
<dbReference type="InterPro" id="IPR017941">
    <property type="entry name" value="Rieske_2Fe-2S"/>
</dbReference>
<evidence type="ECO:0000313" key="8">
    <source>
        <dbReference type="EMBL" id="UTW03072.1"/>
    </source>
</evidence>
<evidence type="ECO:0000256" key="2">
    <source>
        <dbReference type="ARBA" id="ARBA00022723"/>
    </source>
</evidence>
<accession>A0ABY5GSX2</accession>
<evidence type="ECO:0000256" key="1">
    <source>
        <dbReference type="ARBA" id="ARBA00022714"/>
    </source>
</evidence>
<dbReference type="PANTHER" id="PTHR21496:SF0">
    <property type="entry name" value="RIESKE DOMAIN-CONTAINING PROTEIN"/>
    <property type="match status" value="1"/>
</dbReference>
<evidence type="ECO:0000256" key="4">
    <source>
        <dbReference type="ARBA" id="ARBA00023014"/>
    </source>
</evidence>
<dbReference type="Proteomes" id="UP001059950">
    <property type="component" value="Chromosome"/>
</dbReference>
<proteinExistence type="inferred from homology"/>
<dbReference type="Pfam" id="PF00355">
    <property type="entry name" value="Rieske"/>
    <property type="match status" value="1"/>
</dbReference>
<evidence type="ECO:0000256" key="5">
    <source>
        <dbReference type="ARBA" id="ARBA00034078"/>
    </source>
</evidence>
<evidence type="ECO:0000256" key="3">
    <source>
        <dbReference type="ARBA" id="ARBA00023004"/>
    </source>
</evidence>
<keyword evidence="4" id="KW-0411">Iron-sulfur</keyword>
<dbReference type="PANTHER" id="PTHR21496">
    <property type="entry name" value="FERREDOXIN-RELATED"/>
    <property type="match status" value="1"/>
</dbReference>
<name>A0ABY5GSX2_9GAMM</name>
<evidence type="ECO:0000259" key="7">
    <source>
        <dbReference type="PROSITE" id="PS51296"/>
    </source>
</evidence>